<accession>A0ABQ1I4X5</accession>
<organism evidence="1 2">
    <name type="scientific">Agarivorans gilvus</name>
    <dbReference type="NCBI Taxonomy" id="680279"/>
    <lineage>
        <taxon>Bacteria</taxon>
        <taxon>Pseudomonadati</taxon>
        <taxon>Pseudomonadota</taxon>
        <taxon>Gammaproteobacteria</taxon>
        <taxon>Alteromonadales</taxon>
        <taxon>Alteromonadaceae</taxon>
        <taxon>Agarivorans</taxon>
    </lineage>
</organism>
<evidence type="ECO:0000313" key="1">
    <source>
        <dbReference type="EMBL" id="GGB11584.1"/>
    </source>
</evidence>
<reference evidence="2" key="1">
    <citation type="journal article" date="2019" name="Int. J. Syst. Evol. Microbiol.">
        <title>The Global Catalogue of Microorganisms (GCM) 10K type strain sequencing project: providing services to taxonomists for standard genome sequencing and annotation.</title>
        <authorList>
            <consortium name="The Broad Institute Genomics Platform"/>
            <consortium name="The Broad Institute Genome Sequencing Center for Infectious Disease"/>
            <person name="Wu L."/>
            <person name="Ma J."/>
        </authorList>
    </citation>
    <scope>NUCLEOTIDE SEQUENCE [LARGE SCALE GENOMIC DNA]</scope>
    <source>
        <strain evidence="2">CGMCC 1.10131</strain>
    </source>
</reference>
<comment type="caution">
    <text evidence="1">The sequence shown here is derived from an EMBL/GenBank/DDBJ whole genome shotgun (WGS) entry which is preliminary data.</text>
</comment>
<dbReference type="Proteomes" id="UP000651977">
    <property type="component" value="Unassembled WGS sequence"/>
</dbReference>
<name>A0ABQ1I4X5_9ALTE</name>
<proteinExistence type="predicted"/>
<sequence length="109" mass="12458">MSLSDLKKQANKPNQRKKLSVDQFIEDADNYAQGRPSLSLLAKQDEKGKPIANFRHCTFTFDNSAVNNLQRAALQHQIAKSKLLRVLIKQFSSLSIQQQQDLLKRYQDG</sequence>
<dbReference type="RefSeq" id="WP_055733870.1">
    <property type="nucleotide sequence ID" value="NZ_BMDY01000016.1"/>
</dbReference>
<protein>
    <submittedName>
        <fullName evidence="1">Replication protein RepA</fullName>
    </submittedName>
</protein>
<evidence type="ECO:0000313" key="2">
    <source>
        <dbReference type="Proteomes" id="UP000651977"/>
    </source>
</evidence>
<dbReference type="EMBL" id="BMDY01000016">
    <property type="protein sequence ID" value="GGB11584.1"/>
    <property type="molecule type" value="Genomic_DNA"/>
</dbReference>
<keyword evidence="2" id="KW-1185">Reference proteome</keyword>
<gene>
    <name evidence="1" type="ORF">GCM10007414_26350</name>
</gene>